<reference evidence="9" key="1">
    <citation type="journal article" date="2013" name="Genetics">
        <title>The draft genome and transcriptome of Panagrellus redivivus are shaped by the harsh demands of a free-living lifestyle.</title>
        <authorList>
            <person name="Srinivasan J."/>
            <person name="Dillman A.R."/>
            <person name="Macchietto M.G."/>
            <person name="Heikkinen L."/>
            <person name="Lakso M."/>
            <person name="Fracchia K.M."/>
            <person name="Antoshechkin I."/>
            <person name="Mortazavi A."/>
            <person name="Wong G."/>
            <person name="Sternberg P.W."/>
        </authorList>
    </citation>
    <scope>NUCLEOTIDE SEQUENCE [LARGE SCALE GENOMIC DNA]</scope>
    <source>
        <strain evidence="9">MT8872</strain>
    </source>
</reference>
<dbReference type="Gene3D" id="2.60.40.420">
    <property type="entry name" value="Cupredoxins - blue copper proteins"/>
    <property type="match status" value="1"/>
</dbReference>
<feature type="domain" description="Ephrin RBD" evidence="8">
    <location>
        <begin position="21"/>
        <end position="150"/>
    </location>
</feature>
<sequence length="365" mass="41165">MLRLLLIFHVTLTMLVQLSETADVVVDWAPESVLFNKGHLITKKFVKMRDQVVFDCPEDMPISILMVTKEEAINCDVTTRYNTSLVGLCTPERKRINFVVRDFSLLPNVPIFKEGEEYFFISTSNGTVEGMRNPAGGFCAKYDMRLALKVSGRAAGRSDVNRNPDILMLFAPVAVPSTLPTEEFQHGLNRVVTPKVTTPKPTMPSGDTTYPAYVVFPDRLSIIVQSEKELQKVIDAYMETHRPPTRDYNIFPVQGLKLPNSDTWERPSVPSRNTEYEIQGTASPLSSDHVPTFEVKPDLSHRRRKIEEERKNRSRFGSIVSSIEASLPFDYEIGYEDGLNSGHRVNGLSSLLPVCISLLIFRLLP</sequence>
<comment type="similarity">
    <text evidence="6">Belongs to the ephrin family.</text>
</comment>
<dbReference type="PANTHER" id="PTHR11304">
    <property type="entry name" value="EPHRIN"/>
    <property type="match status" value="1"/>
</dbReference>
<dbReference type="InterPro" id="IPR001799">
    <property type="entry name" value="Ephrin_RBD"/>
</dbReference>
<feature type="signal peptide" evidence="7">
    <location>
        <begin position="1"/>
        <end position="21"/>
    </location>
</feature>
<feature type="chain" id="PRO_5029017562" evidence="7">
    <location>
        <begin position="22"/>
        <end position="365"/>
    </location>
</feature>
<comment type="subcellular location">
    <subcellularLocation>
        <location evidence="1">Membrane</location>
    </subcellularLocation>
</comment>
<evidence type="ECO:0000256" key="6">
    <source>
        <dbReference type="PROSITE-ProRule" id="PRU00884"/>
    </source>
</evidence>
<name>A0A7E4UYL5_PANRE</name>
<dbReference type="Pfam" id="PF00812">
    <property type="entry name" value="Ephrin"/>
    <property type="match status" value="1"/>
</dbReference>
<accession>A0A7E4UYL5</accession>
<keyword evidence="9" id="KW-1185">Reference proteome</keyword>
<dbReference type="WBParaSite" id="Pan_g1434.t1">
    <property type="protein sequence ID" value="Pan_g1434.t1"/>
    <property type="gene ID" value="Pan_g1434"/>
</dbReference>
<evidence type="ECO:0000256" key="7">
    <source>
        <dbReference type="SAM" id="SignalP"/>
    </source>
</evidence>
<evidence type="ECO:0000256" key="4">
    <source>
        <dbReference type="ARBA" id="ARBA00023157"/>
    </source>
</evidence>
<keyword evidence="5" id="KW-0325">Glycoprotein</keyword>
<evidence type="ECO:0000256" key="2">
    <source>
        <dbReference type="ARBA" id="ARBA00022729"/>
    </source>
</evidence>
<dbReference type="GO" id="GO:0005886">
    <property type="term" value="C:plasma membrane"/>
    <property type="evidence" value="ECO:0007669"/>
    <property type="project" value="TreeGrafter"/>
</dbReference>
<organism evidence="9 10">
    <name type="scientific">Panagrellus redivivus</name>
    <name type="common">Microworm</name>
    <dbReference type="NCBI Taxonomy" id="6233"/>
    <lineage>
        <taxon>Eukaryota</taxon>
        <taxon>Metazoa</taxon>
        <taxon>Ecdysozoa</taxon>
        <taxon>Nematoda</taxon>
        <taxon>Chromadorea</taxon>
        <taxon>Rhabditida</taxon>
        <taxon>Tylenchina</taxon>
        <taxon>Panagrolaimomorpha</taxon>
        <taxon>Panagrolaimoidea</taxon>
        <taxon>Panagrolaimidae</taxon>
        <taxon>Panagrellus</taxon>
    </lineage>
</organism>
<keyword evidence="2 7" id="KW-0732">Signal</keyword>
<dbReference type="PROSITE" id="PS51551">
    <property type="entry name" value="EPHRIN_RBD_2"/>
    <property type="match status" value="1"/>
</dbReference>
<evidence type="ECO:0000313" key="10">
    <source>
        <dbReference type="WBParaSite" id="Pan_g1434.t1"/>
    </source>
</evidence>
<evidence type="ECO:0000256" key="1">
    <source>
        <dbReference type="ARBA" id="ARBA00004370"/>
    </source>
</evidence>
<dbReference type="InterPro" id="IPR008972">
    <property type="entry name" value="Cupredoxin"/>
</dbReference>
<proteinExistence type="inferred from homology"/>
<dbReference type="InterPro" id="IPR031328">
    <property type="entry name" value="Ephrin"/>
</dbReference>
<comment type="caution">
    <text evidence="6">Lacks conserved residue(s) required for the propagation of feature annotation.</text>
</comment>
<dbReference type="GO" id="GO:0007411">
    <property type="term" value="P:axon guidance"/>
    <property type="evidence" value="ECO:0007669"/>
    <property type="project" value="TreeGrafter"/>
</dbReference>
<dbReference type="PANTHER" id="PTHR11304:SF29">
    <property type="entry name" value="EPHRIN"/>
    <property type="match status" value="1"/>
</dbReference>
<dbReference type="Proteomes" id="UP000492821">
    <property type="component" value="Unassembled WGS sequence"/>
</dbReference>
<evidence type="ECO:0000313" key="9">
    <source>
        <dbReference type="Proteomes" id="UP000492821"/>
    </source>
</evidence>
<feature type="disulfide bond" evidence="6">
    <location>
        <begin position="75"/>
        <end position="139"/>
    </location>
</feature>
<dbReference type="GO" id="GO:0048013">
    <property type="term" value="P:ephrin receptor signaling pathway"/>
    <property type="evidence" value="ECO:0007669"/>
    <property type="project" value="TreeGrafter"/>
</dbReference>
<protein>
    <submittedName>
        <fullName evidence="10">Ephrin RBD domain-containing protein</fullName>
    </submittedName>
</protein>
<dbReference type="AlphaFoldDB" id="A0A7E4UYL5"/>
<evidence type="ECO:0000256" key="5">
    <source>
        <dbReference type="ARBA" id="ARBA00023180"/>
    </source>
</evidence>
<keyword evidence="3" id="KW-0472">Membrane</keyword>
<evidence type="ECO:0000256" key="3">
    <source>
        <dbReference type="ARBA" id="ARBA00023136"/>
    </source>
</evidence>
<dbReference type="SUPFAM" id="SSF49503">
    <property type="entry name" value="Cupredoxins"/>
    <property type="match status" value="1"/>
</dbReference>
<keyword evidence="4 6" id="KW-1015">Disulfide bond</keyword>
<evidence type="ECO:0000259" key="8">
    <source>
        <dbReference type="PROSITE" id="PS51551"/>
    </source>
</evidence>
<reference evidence="10" key="2">
    <citation type="submission" date="2020-10" db="UniProtKB">
        <authorList>
            <consortium name="WormBaseParasite"/>
        </authorList>
    </citation>
    <scope>IDENTIFICATION</scope>
</reference>
<dbReference type="GO" id="GO:0046875">
    <property type="term" value="F:ephrin receptor binding"/>
    <property type="evidence" value="ECO:0007669"/>
    <property type="project" value="TreeGrafter"/>
</dbReference>